<organism evidence="2 3">
    <name type="scientific">Phytohabitans maris</name>
    <dbReference type="NCBI Taxonomy" id="3071409"/>
    <lineage>
        <taxon>Bacteria</taxon>
        <taxon>Bacillati</taxon>
        <taxon>Actinomycetota</taxon>
        <taxon>Actinomycetes</taxon>
        <taxon>Micromonosporales</taxon>
        <taxon>Micromonosporaceae</taxon>
    </lineage>
</organism>
<proteinExistence type="predicted"/>
<gene>
    <name evidence="2" type="ORF">RB614_36405</name>
</gene>
<dbReference type="InterPro" id="IPR051448">
    <property type="entry name" value="CdaR-like_regulators"/>
</dbReference>
<dbReference type="InterPro" id="IPR042070">
    <property type="entry name" value="PucR_C-HTH_sf"/>
</dbReference>
<dbReference type="Gene3D" id="3.30.450.40">
    <property type="match status" value="1"/>
</dbReference>
<evidence type="ECO:0000313" key="3">
    <source>
        <dbReference type="Proteomes" id="UP001230908"/>
    </source>
</evidence>
<dbReference type="Pfam" id="PF13556">
    <property type="entry name" value="HTH_30"/>
    <property type="match status" value="1"/>
</dbReference>
<sequence>MTYAIMYESSTPEGRLMVDPSSKLAAVRGRRPKTGGVDVVLALLDGLTAGQEIPADVLDRLTEGGTAAQGAELRRRVGEAHAAVSRWRRRDQQLSALFSSARELAELRSVGPLLDRLVQRAHDLVGSDVMYLSEFDEGTGELRVSSTLGAITDAFRRLRVPPGAGLASEVVQTRAPRWISGYQTAQVRHDPQIDAAVAGEGLVSLLGVPLLAGSEVLGVLFAAYRSDHRFTADEVALLSAFADHAAVVLQTVELLEIAHRSAREAEQASAEAARHAAAVERAAQVHEELTAVVLGGGDAGGIAVTLSRALHRAVVITDRSLTAVAATDASGSPVPLSFRSTTAIAAAVDESSRSGQLVEVPSAEVYGVAAAVAGRSTLGAIIVGPGAEAFGAVDKRTVERAGLILALQTLQQDAVVRAEEQVRGELLADLLDPSRPHDARLRERARARHVDLQAARMPIAVWVRDDDRSAAVRALQDRAVALLAGERGSLVAVLSADESGERAGAAVARRVRAATGREALVVVGRPGALNDLAHRWSQAADCVRLLDRLGVASGVTSVDAYAPYLALFGDSAVDVKAFTRELIGPVLTWDSERHTDLLETLAVYLDQQGSPARTARALGVHVNTVLQRLERLDELLGADWRTPERRFRLAIAVRLHRLATT</sequence>
<accession>A0ABU0ZUY8</accession>
<dbReference type="PANTHER" id="PTHR33744:SF1">
    <property type="entry name" value="DNA-BINDING TRANSCRIPTIONAL ACTIVATOR ADER"/>
    <property type="match status" value="1"/>
</dbReference>
<dbReference type="InterPro" id="IPR025736">
    <property type="entry name" value="PucR_C-HTH_dom"/>
</dbReference>
<dbReference type="PANTHER" id="PTHR33744">
    <property type="entry name" value="CARBOHYDRATE DIACID REGULATOR"/>
    <property type="match status" value="1"/>
</dbReference>
<dbReference type="SMART" id="SM00065">
    <property type="entry name" value="GAF"/>
    <property type="match status" value="1"/>
</dbReference>
<dbReference type="Pfam" id="PF13185">
    <property type="entry name" value="GAF_2"/>
    <property type="match status" value="1"/>
</dbReference>
<dbReference type="Gene3D" id="1.10.10.2840">
    <property type="entry name" value="PucR C-terminal helix-turn-helix domain"/>
    <property type="match status" value="1"/>
</dbReference>
<name>A0ABU0ZUY8_9ACTN</name>
<evidence type="ECO:0000259" key="1">
    <source>
        <dbReference type="SMART" id="SM00065"/>
    </source>
</evidence>
<evidence type="ECO:0000313" key="2">
    <source>
        <dbReference type="EMBL" id="MDQ7909995.1"/>
    </source>
</evidence>
<dbReference type="SUPFAM" id="SSF55781">
    <property type="entry name" value="GAF domain-like"/>
    <property type="match status" value="1"/>
</dbReference>
<dbReference type="InterPro" id="IPR003018">
    <property type="entry name" value="GAF"/>
</dbReference>
<reference evidence="2 3" key="1">
    <citation type="submission" date="2023-08" db="EMBL/GenBank/DDBJ databases">
        <title>Phytohabitans sansha sp. nov., isolated from marine sediment.</title>
        <authorList>
            <person name="Zhao Y."/>
            <person name="Yi K."/>
        </authorList>
    </citation>
    <scope>NUCLEOTIDE SEQUENCE [LARGE SCALE GENOMIC DNA]</scope>
    <source>
        <strain evidence="2 3">ZYX-F-186</strain>
    </source>
</reference>
<protein>
    <submittedName>
        <fullName evidence="2">Helix-turn-helix domain-containing protein</fullName>
    </submittedName>
</protein>
<dbReference type="InterPro" id="IPR029016">
    <property type="entry name" value="GAF-like_dom_sf"/>
</dbReference>
<comment type="caution">
    <text evidence="2">The sequence shown here is derived from an EMBL/GenBank/DDBJ whole genome shotgun (WGS) entry which is preliminary data.</text>
</comment>
<dbReference type="Proteomes" id="UP001230908">
    <property type="component" value="Unassembled WGS sequence"/>
</dbReference>
<feature type="domain" description="GAF" evidence="1">
    <location>
        <begin position="109"/>
        <end position="259"/>
    </location>
</feature>
<dbReference type="EMBL" id="JAVHUY010000049">
    <property type="protein sequence ID" value="MDQ7909995.1"/>
    <property type="molecule type" value="Genomic_DNA"/>
</dbReference>
<dbReference type="RefSeq" id="WP_308717250.1">
    <property type="nucleotide sequence ID" value="NZ_JAVHUY010000049.1"/>
</dbReference>
<keyword evidence="3" id="KW-1185">Reference proteome</keyword>